<evidence type="ECO:0000256" key="2">
    <source>
        <dbReference type="ARBA" id="ARBA00007079"/>
    </source>
</evidence>
<evidence type="ECO:0000256" key="8">
    <source>
        <dbReference type="ARBA" id="ARBA00023303"/>
    </source>
</evidence>
<reference evidence="10" key="1">
    <citation type="journal article" date="2017" name="Nat. Commun.">
        <title>The asparagus genome sheds light on the origin and evolution of a young Y chromosome.</title>
        <authorList>
            <person name="Harkess A."/>
            <person name="Zhou J."/>
            <person name="Xu C."/>
            <person name="Bowers J.E."/>
            <person name="Van der Hulst R."/>
            <person name="Ayyampalayam S."/>
            <person name="Mercati F."/>
            <person name="Riccardi P."/>
            <person name="McKain M.R."/>
            <person name="Kakrana A."/>
            <person name="Tang H."/>
            <person name="Ray J."/>
            <person name="Groenendijk J."/>
            <person name="Arikit S."/>
            <person name="Mathioni S.M."/>
            <person name="Nakano M."/>
            <person name="Shan H."/>
            <person name="Telgmann-Rauber A."/>
            <person name="Kanno A."/>
            <person name="Yue Z."/>
            <person name="Chen H."/>
            <person name="Li W."/>
            <person name="Chen Y."/>
            <person name="Xu X."/>
            <person name="Zhang Y."/>
            <person name="Luo S."/>
            <person name="Chen H."/>
            <person name="Gao J."/>
            <person name="Mao Z."/>
            <person name="Pires J.C."/>
            <person name="Luo M."/>
            <person name="Kudrna D."/>
            <person name="Wing R.A."/>
            <person name="Meyers B.C."/>
            <person name="Yi K."/>
            <person name="Kong H."/>
            <person name="Lavrijsen P."/>
            <person name="Sunseri F."/>
            <person name="Falavigna A."/>
            <person name="Ye Y."/>
            <person name="Leebens-Mack J.H."/>
            <person name="Chen G."/>
        </authorList>
    </citation>
    <scope>NUCLEOTIDE SEQUENCE [LARGE SCALE GENOMIC DNA]</scope>
    <source>
        <strain evidence="10">cv. DH0086</strain>
    </source>
</reference>
<dbReference type="GO" id="GO:0034220">
    <property type="term" value="P:monoatomic ion transmembrane transport"/>
    <property type="evidence" value="ECO:0007669"/>
    <property type="project" value="UniProtKB-KW"/>
</dbReference>
<dbReference type="EMBL" id="CM007384">
    <property type="protein sequence ID" value="ONK72205.1"/>
    <property type="molecule type" value="Genomic_DNA"/>
</dbReference>
<dbReference type="Gramene" id="ONK72205">
    <property type="protein sequence ID" value="ONK72205"/>
    <property type="gene ID" value="A4U43_C04F16930"/>
</dbReference>
<keyword evidence="7" id="KW-0472">Membrane</keyword>
<accession>A0A5P1F1H4</accession>
<comment type="similarity">
    <text evidence="2">Belongs to the aromatic acid exporter (TC 2.A.85) family.</text>
</comment>
<organism evidence="9 10">
    <name type="scientific">Asparagus officinalis</name>
    <name type="common">Garden asparagus</name>
    <dbReference type="NCBI Taxonomy" id="4686"/>
    <lineage>
        <taxon>Eukaryota</taxon>
        <taxon>Viridiplantae</taxon>
        <taxon>Streptophyta</taxon>
        <taxon>Embryophyta</taxon>
        <taxon>Tracheophyta</taxon>
        <taxon>Spermatophyta</taxon>
        <taxon>Magnoliopsida</taxon>
        <taxon>Liliopsida</taxon>
        <taxon>Asparagales</taxon>
        <taxon>Asparagaceae</taxon>
        <taxon>Asparagoideae</taxon>
        <taxon>Asparagus</taxon>
    </lineage>
</organism>
<keyword evidence="10" id="KW-1185">Reference proteome</keyword>
<keyword evidence="6" id="KW-0406">Ion transport</keyword>
<evidence type="ECO:0008006" key="11">
    <source>
        <dbReference type="Google" id="ProtNLM"/>
    </source>
</evidence>
<keyword evidence="8" id="KW-0407">Ion channel</keyword>
<keyword evidence="3" id="KW-0813">Transport</keyword>
<evidence type="ECO:0000256" key="1">
    <source>
        <dbReference type="ARBA" id="ARBA00004141"/>
    </source>
</evidence>
<proteinExistence type="inferred from homology"/>
<evidence type="ECO:0000313" key="9">
    <source>
        <dbReference type="EMBL" id="ONK72205.1"/>
    </source>
</evidence>
<sequence length="211" mass="23459">MVLRVEEENKCINEAPKSVRGLFRDPCIRVAGEVSKVLSELATSIKQYQCFPPNILSDQLHEALQDLNSVITSQPRLFLGSTNGPKIISGKEKERENTFTGFAPPSAKADISGMLTWWRKKAAGAESKNSGQQKKLRHTLSRTVIPSLEFSEALPFAAFASLLVEMVARLDLVIQEVEELGRAANFMEHLVSEECIVIDSRNHGRFTFDAV</sequence>
<dbReference type="GO" id="GO:0016020">
    <property type="term" value="C:membrane"/>
    <property type="evidence" value="ECO:0007669"/>
    <property type="project" value="UniProtKB-SubCell"/>
</dbReference>
<dbReference type="GO" id="GO:0015743">
    <property type="term" value="P:malate transport"/>
    <property type="evidence" value="ECO:0007669"/>
    <property type="project" value="InterPro"/>
</dbReference>
<gene>
    <name evidence="9" type="ORF">A4U43_C04F16930</name>
</gene>
<evidence type="ECO:0000256" key="3">
    <source>
        <dbReference type="ARBA" id="ARBA00022448"/>
    </source>
</evidence>
<dbReference type="PANTHER" id="PTHR31086">
    <property type="entry name" value="ALUMINUM-ACTIVATED MALATE TRANSPORTER 10"/>
    <property type="match status" value="1"/>
</dbReference>
<dbReference type="Proteomes" id="UP000243459">
    <property type="component" value="Chromosome 4"/>
</dbReference>
<dbReference type="AlphaFoldDB" id="A0A5P1F1H4"/>
<evidence type="ECO:0000256" key="6">
    <source>
        <dbReference type="ARBA" id="ARBA00023065"/>
    </source>
</evidence>
<protein>
    <recommendedName>
        <fullName evidence="11">Aluminum-activated malate transporter</fullName>
    </recommendedName>
</protein>
<evidence type="ECO:0000313" key="10">
    <source>
        <dbReference type="Proteomes" id="UP000243459"/>
    </source>
</evidence>
<evidence type="ECO:0000256" key="7">
    <source>
        <dbReference type="ARBA" id="ARBA00023136"/>
    </source>
</evidence>
<evidence type="ECO:0000256" key="5">
    <source>
        <dbReference type="ARBA" id="ARBA00022989"/>
    </source>
</evidence>
<comment type="subcellular location">
    <subcellularLocation>
        <location evidence="1">Membrane</location>
        <topology evidence="1">Multi-pass membrane protein</topology>
    </subcellularLocation>
</comment>
<dbReference type="OMA" id="CANCIDE"/>
<evidence type="ECO:0000256" key="4">
    <source>
        <dbReference type="ARBA" id="ARBA00022692"/>
    </source>
</evidence>
<dbReference type="InterPro" id="IPR020966">
    <property type="entry name" value="ALMT"/>
</dbReference>
<dbReference type="Pfam" id="PF11744">
    <property type="entry name" value="ALMT"/>
    <property type="match status" value="1"/>
</dbReference>
<keyword evidence="5" id="KW-1133">Transmembrane helix</keyword>
<keyword evidence="4" id="KW-0812">Transmembrane</keyword>
<name>A0A5P1F1H4_ASPOF</name>